<comment type="caution">
    <text evidence="4">The sequence shown here is derived from an EMBL/GenBank/DDBJ whole genome shotgun (WGS) entry which is preliminary data.</text>
</comment>
<dbReference type="Proteomes" id="UP000769528">
    <property type="component" value="Unassembled WGS sequence"/>
</dbReference>
<dbReference type="InterPro" id="IPR013665">
    <property type="entry name" value="Sfi1_dom"/>
</dbReference>
<organism evidence="4 5">
    <name type="scientific">Wickerhamomyces mucosus</name>
    <dbReference type="NCBI Taxonomy" id="1378264"/>
    <lineage>
        <taxon>Eukaryota</taxon>
        <taxon>Fungi</taxon>
        <taxon>Dikarya</taxon>
        <taxon>Ascomycota</taxon>
        <taxon>Saccharomycotina</taxon>
        <taxon>Saccharomycetes</taxon>
        <taxon>Phaffomycetales</taxon>
        <taxon>Wickerhamomycetaceae</taxon>
        <taxon>Wickerhamomyces</taxon>
    </lineage>
</organism>
<dbReference type="Pfam" id="PF08457">
    <property type="entry name" value="Sfi1"/>
    <property type="match status" value="2"/>
</dbReference>
<feature type="compositionally biased region" description="Low complexity" evidence="1">
    <location>
        <begin position="969"/>
        <end position="979"/>
    </location>
</feature>
<accession>A0A9P8PQ82</accession>
<dbReference type="InterPro" id="IPR018907">
    <property type="entry name" value="Spindle_body_associated_C_dom"/>
</dbReference>
<feature type="region of interest" description="Disordered" evidence="1">
    <location>
        <begin position="961"/>
        <end position="1003"/>
    </location>
</feature>
<evidence type="ECO:0000259" key="3">
    <source>
        <dbReference type="Pfam" id="PF10638"/>
    </source>
</evidence>
<evidence type="ECO:0000256" key="1">
    <source>
        <dbReference type="SAM" id="MobiDB-lite"/>
    </source>
</evidence>
<evidence type="ECO:0008006" key="6">
    <source>
        <dbReference type="Google" id="ProtNLM"/>
    </source>
</evidence>
<feature type="domain" description="Spindle body associated protein C-terminal" evidence="3">
    <location>
        <begin position="886"/>
        <end position="933"/>
    </location>
</feature>
<protein>
    <recommendedName>
        <fullName evidence="6">Sfi1 spindle body domain-containing protein</fullName>
    </recommendedName>
</protein>
<reference evidence="4" key="1">
    <citation type="journal article" date="2021" name="Open Biol.">
        <title>Shared evolutionary footprints suggest mitochondrial oxidative damage underlies multiple complex I losses in fungi.</title>
        <authorList>
            <person name="Schikora-Tamarit M.A."/>
            <person name="Marcet-Houben M."/>
            <person name="Nosek J."/>
            <person name="Gabaldon T."/>
        </authorList>
    </citation>
    <scope>NUCLEOTIDE SEQUENCE</scope>
    <source>
        <strain evidence="4">CBS6341</strain>
    </source>
</reference>
<dbReference type="OrthoDB" id="4070448at2759"/>
<name>A0A9P8PQ82_9ASCO</name>
<dbReference type="Pfam" id="PF10638">
    <property type="entry name" value="Sfi1_C"/>
    <property type="match status" value="1"/>
</dbReference>
<feature type="domain" description="Sfi1 spindle body" evidence="2">
    <location>
        <begin position="468"/>
        <end position="827"/>
    </location>
</feature>
<dbReference type="AlphaFoldDB" id="A0A9P8PQ82"/>
<reference evidence="4" key="2">
    <citation type="submission" date="2021-01" db="EMBL/GenBank/DDBJ databases">
        <authorList>
            <person name="Schikora-Tamarit M.A."/>
        </authorList>
    </citation>
    <scope>NUCLEOTIDE SEQUENCE</scope>
    <source>
        <strain evidence="4">CBS6341</strain>
    </source>
</reference>
<evidence type="ECO:0000259" key="2">
    <source>
        <dbReference type="Pfam" id="PF08457"/>
    </source>
</evidence>
<sequence>MSGQNGDQLRHSIINQDTENLINSLTNIKLEDELSQPQPTLADPFLPDSTTNYMKTDISLLKDRLPPPTPTPTFLRTPSISPLHRSPVRRPNNNHNQNNHEVSETTMLIDSNYVPRTPIRRNVSGSSMDIIPSKIMEQSENITLDELYTLLSTLTNTPTNIHFKGILIKYLMILKEHKIDIDKDKLIITIYNQIKYHPFNDRSKLQTIIEIFLHEPSNEAIKLSNYLYFKDCQIQEKFLTSWVIKRRNLYDLQQSVKIWELYEKKKFFMKIVLKYQTISNDYESNAQAFYDIKAKIKVLDFWKYRLDENHSLGQISDDKNLNKFFNQWKLKIINNYEKAEDFYYQRLMKSVLKEWKLKLRIKSFPSTNLQKPFFNIWKTSVYNIQEFANDGKNLEFVFHVGFFFNKWKQHVDETLSKSQKLNDSKKILILQKFFKIWKYNLKLKLIENSVITRRNFFLKKFFMGKMKSTLTHLELLKKFEHTQEKRILRNNLKIWKAQMNLRNKLVDLNFSNVTVLRRYFQNWRLITKLKIYNENGNEFLLNKTFIQWNDLSNLHSLEHEFVEEHIVKKYFAKWDSRTRVLDDRLGLSQDALNQFTKVTFLNNWRRSLQEMESKQIKGDLLIKTKFFNKLKSKIQYNKSLSVKANNFFDNESTRFASKTIISKWINKYESKIENRLALKLETFEKDRGFGVKTTVFNLWNKKCLLYLSKEHEFHETVLKESLLGPIFTTWIDKYNYHKSLELQANEFNNANLISTGFSKFQHMLVKIEELNLRNEQFFEDQDLTIIQKYLNDWNLKVLKQKRDNETIRSFQKRWNRAHLRAIMSLWRVKSQNVQDSDESFSYSGAEDFDEEGESPTKYKSKFQSLLPTETPRKSPFVHLNSISKSTGGGGIPGSARIKRKRIEALKSHYGQIKFAIPSPMSTSKNLNFSPIKRNGTGFRLDSNFKNLKINDNYDTEADLESRKFDDGNYDNNSNNNDINDITDDGNNDEEEEEEEVEEAILSSPIIRKRIDRSNIFKELDNH</sequence>
<dbReference type="EMBL" id="JAEUBF010000637">
    <property type="protein sequence ID" value="KAH3676408.1"/>
    <property type="molecule type" value="Genomic_DNA"/>
</dbReference>
<evidence type="ECO:0000313" key="5">
    <source>
        <dbReference type="Proteomes" id="UP000769528"/>
    </source>
</evidence>
<feature type="domain" description="Sfi1 spindle body" evidence="2">
    <location>
        <begin position="321"/>
        <end position="458"/>
    </location>
</feature>
<gene>
    <name evidence="4" type="ORF">WICMUC_002039</name>
</gene>
<keyword evidence="5" id="KW-1185">Reference proteome</keyword>
<proteinExistence type="predicted"/>
<feature type="compositionally biased region" description="Acidic residues" evidence="1">
    <location>
        <begin position="980"/>
        <end position="998"/>
    </location>
</feature>
<evidence type="ECO:0000313" key="4">
    <source>
        <dbReference type="EMBL" id="KAH3676408.1"/>
    </source>
</evidence>
<feature type="region of interest" description="Disordered" evidence="1">
    <location>
        <begin position="61"/>
        <end position="99"/>
    </location>
</feature>